<reference evidence="1" key="1">
    <citation type="submission" date="2021-02" db="EMBL/GenBank/DDBJ databases">
        <title>Draft genome sequence of Microbispora sp. RL4-1S isolated from rice leaves in Thailand.</title>
        <authorList>
            <person name="Muangham S."/>
            <person name="Duangmal K."/>
        </authorList>
    </citation>
    <scope>NUCLEOTIDE SEQUENCE</scope>
    <source>
        <strain evidence="1">RL4-1S</strain>
    </source>
</reference>
<dbReference type="AlphaFoldDB" id="A0A940WM52"/>
<organism evidence="1 2">
    <name type="scientific">Microbispora oryzae</name>
    <dbReference type="NCBI Taxonomy" id="2806554"/>
    <lineage>
        <taxon>Bacteria</taxon>
        <taxon>Bacillati</taxon>
        <taxon>Actinomycetota</taxon>
        <taxon>Actinomycetes</taxon>
        <taxon>Streptosporangiales</taxon>
        <taxon>Streptosporangiaceae</taxon>
        <taxon>Microbispora</taxon>
    </lineage>
</organism>
<comment type="caution">
    <text evidence="1">The sequence shown here is derived from an EMBL/GenBank/DDBJ whole genome shotgun (WGS) entry which is preliminary data.</text>
</comment>
<sequence>MAWNDIPAKDDPNLTFQAYYVRLNVLGSLLGRFSVGLLGTLWDVGENRPLSGLYRSALIGDLIADLIRGLQLDEVTTFNPRVGDWFVHSGDTRYVDEQTAEILLRDGTRITGTVRSDCRITNTASSNMRGIDDASLVVGRLISPTRFDLVAAGYRDPLASLGRDARGNLQRNLLALNSRRTEYLPTIRYEGLSNEMVLMAAVRDTAERFAIAVRDQGTWKLLYDANDEPEHETRHQEVFRLFASLTFEALRIQVHPGANHGNGPTDLTLTLNDSVCVIEFKKDREPKKLRHGLTNQLPLYMQAAGANWGYYIAMCHEREPSEIEAELAALAQIGPEAIDVIAIDCRRKKSASKAGL</sequence>
<proteinExistence type="predicted"/>
<evidence type="ECO:0000313" key="2">
    <source>
        <dbReference type="Proteomes" id="UP000674234"/>
    </source>
</evidence>
<name>A0A940WM52_9ACTN</name>
<dbReference type="RefSeq" id="WP_210159464.1">
    <property type="nucleotide sequence ID" value="NZ_JAFCNB010000028.1"/>
</dbReference>
<dbReference type="Proteomes" id="UP000674234">
    <property type="component" value="Unassembled WGS sequence"/>
</dbReference>
<evidence type="ECO:0000313" key="1">
    <source>
        <dbReference type="EMBL" id="MBP2708199.1"/>
    </source>
</evidence>
<dbReference type="EMBL" id="JAFCNB010000028">
    <property type="protein sequence ID" value="MBP2708199.1"/>
    <property type="molecule type" value="Genomic_DNA"/>
</dbReference>
<gene>
    <name evidence="1" type="ORF">JOL79_30910</name>
</gene>
<accession>A0A940WM52</accession>
<protein>
    <submittedName>
        <fullName evidence="1">Uncharacterized protein</fullName>
    </submittedName>
</protein>
<keyword evidence="2" id="KW-1185">Reference proteome</keyword>